<dbReference type="GO" id="GO:0000278">
    <property type="term" value="P:mitotic cell cycle"/>
    <property type="evidence" value="ECO:0007669"/>
    <property type="project" value="InterPro"/>
</dbReference>
<sequence>MPPQGRPPSTSGLVYDADILNDSISIDLDDDSFDGNQSTLAPPTAVHERFLRDPPSSASTHKRGSPRHSTQANSADMRSSPPISTDREQSQPNSPPDTIRRRKSPGHSDDRWTRETSRNEELERERDWLREMNDLLENAADDMNKMKEKIQSVEVATQASHELLDLYSKIMTQTEKTRDLLLNPVWQGYSADVQRRTEAKRQEQIRLAKEQEKEREEQLLREQQQQAEAEVERLRKSQLPKPTRGRTTRGRATTTTRTNRGKSRVGRIT</sequence>
<keyword evidence="12" id="KW-0175">Coiled coil</keyword>
<evidence type="ECO:0000256" key="8">
    <source>
        <dbReference type="ARBA" id="ARBA00022701"/>
    </source>
</evidence>
<keyword evidence="14" id="KW-0539">Nucleus</keyword>
<dbReference type="PANTHER" id="PTHR28216:SF1">
    <property type="entry name" value="DASH COMPLEX SUBUNIT DUO1"/>
    <property type="match status" value="1"/>
</dbReference>
<dbReference type="AlphaFoldDB" id="A0A9Q3ETG3"/>
<dbReference type="GO" id="GO:0042729">
    <property type="term" value="C:DASH complex"/>
    <property type="evidence" value="ECO:0007669"/>
    <property type="project" value="InterPro"/>
</dbReference>
<keyword evidence="21" id="KW-1185">Reference proteome</keyword>
<evidence type="ECO:0000256" key="18">
    <source>
        <dbReference type="ARBA" id="ARBA00044358"/>
    </source>
</evidence>
<gene>
    <name evidence="20" type="ORF">O181_065427</name>
</gene>
<evidence type="ECO:0000256" key="19">
    <source>
        <dbReference type="SAM" id="MobiDB-lite"/>
    </source>
</evidence>
<keyword evidence="15" id="KW-0131">Cell cycle</keyword>
<dbReference type="InterPro" id="IPR013960">
    <property type="entry name" value="DASH_Duo1"/>
</dbReference>
<proteinExistence type="inferred from homology"/>
<keyword evidence="9" id="KW-0498">Mitosis</keyword>
<dbReference type="Proteomes" id="UP000765509">
    <property type="component" value="Unassembled WGS sequence"/>
</dbReference>
<dbReference type="OrthoDB" id="5599235at2759"/>
<comment type="similarity">
    <text evidence="4">Belongs to the DASH complex DUO1 family.</text>
</comment>
<evidence type="ECO:0000256" key="12">
    <source>
        <dbReference type="ARBA" id="ARBA00023054"/>
    </source>
</evidence>
<evidence type="ECO:0000256" key="14">
    <source>
        <dbReference type="ARBA" id="ARBA00023242"/>
    </source>
</evidence>
<evidence type="ECO:0000256" key="5">
    <source>
        <dbReference type="ARBA" id="ARBA00022454"/>
    </source>
</evidence>
<keyword evidence="10" id="KW-0159">Chromosome partition</keyword>
<name>A0A9Q3ETG3_9BASI</name>
<keyword evidence="7" id="KW-0132">Cell division</keyword>
<evidence type="ECO:0000256" key="9">
    <source>
        <dbReference type="ARBA" id="ARBA00022776"/>
    </source>
</evidence>
<comment type="caution">
    <text evidence="20">The sequence shown here is derived from an EMBL/GenBank/DDBJ whole genome shotgun (WGS) entry which is preliminary data.</text>
</comment>
<keyword evidence="16" id="KW-0137">Centromere</keyword>
<evidence type="ECO:0000256" key="6">
    <source>
        <dbReference type="ARBA" id="ARBA00022490"/>
    </source>
</evidence>
<protein>
    <recommendedName>
        <fullName evidence="17">DASH complex subunit DUO1</fullName>
    </recommendedName>
    <alternativeName>
        <fullName evidence="18">Outer kinetochore protein DUO1</fullName>
    </alternativeName>
</protein>
<reference evidence="20" key="1">
    <citation type="submission" date="2021-03" db="EMBL/GenBank/DDBJ databases">
        <title>Draft genome sequence of rust myrtle Austropuccinia psidii MF-1, a brazilian biotype.</title>
        <authorList>
            <person name="Quecine M.C."/>
            <person name="Pachon D.M.R."/>
            <person name="Bonatelli M.L."/>
            <person name="Correr F.H."/>
            <person name="Franceschini L.M."/>
            <person name="Leite T.F."/>
            <person name="Margarido G.R.A."/>
            <person name="Almeida C.A."/>
            <person name="Ferrarezi J.A."/>
            <person name="Labate C.A."/>
        </authorList>
    </citation>
    <scope>NUCLEOTIDE SEQUENCE</scope>
    <source>
        <strain evidence="20">MF-1</strain>
    </source>
</reference>
<keyword evidence="13" id="KW-0206">Cytoskeleton</keyword>
<keyword evidence="6" id="KW-0963">Cytoplasm</keyword>
<evidence type="ECO:0000256" key="11">
    <source>
        <dbReference type="ARBA" id="ARBA00022838"/>
    </source>
</evidence>
<evidence type="ECO:0000313" key="20">
    <source>
        <dbReference type="EMBL" id="MBW0525712.1"/>
    </source>
</evidence>
<feature type="compositionally biased region" description="Basic residues" evidence="19">
    <location>
        <begin position="259"/>
        <end position="269"/>
    </location>
</feature>
<feature type="compositionally biased region" description="Polar residues" evidence="19">
    <location>
        <begin position="67"/>
        <end position="83"/>
    </location>
</feature>
<dbReference type="Pfam" id="PF08651">
    <property type="entry name" value="DASH_Duo1"/>
    <property type="match status" value="1"/>
</dbReference>
<feature type="region of interest" description="Disordered" evidence="19">
    <location>
        <begin position="26"/>
        <end position="126"/>
    </location>
</feature>
<dbReference type="GO" id="GO:0005874">
    <property type="term" value="C:microtubule"/>
    <property type="evidence" value="ECO:0007669"/>
    <property type="project" value="UniProtKB-KW"/>
</dbReference>
<evidence type="ECO:0000256" key="13">
    <source>
        <dbReference type="ARBA" id="ARBA00023212"/>
    </source>
</evidence>
<feature type="compositionally biased region" description="Basic and acidic residues" evidence="19">
    <location>
        <begin position="106"/>
        <end position="126"/>
    </location>
</feature>
<comment type="subcellular location">
    <subcellularLocation>
        <location evidence="3">Chromosome</location>
        <location evidence="3">Centromere</location>
        <location evidence="3">Kinetochore</location>
    </subcellularLocation>
    <subcellularLocation>
        <location evidence="2">Cytoplasm</location>
        <location evidence="2">Cytoskeleton</location>
        <location evidence="2">Spindle</location>
    </subcellularLocation>
    <subcellularLocation>
        <location evidence="1">Nucleus</location>
    </subcellularLocation>
</comment>
<evidence type="ECO:0000256" key="3">
    <source>
        <dbReference type="ARBA" id="ARBA00004629"/>
    </source>
</evidence>
<feature type="region of interest" description="Disordered" evidence="19">
    <location>
        <begin position="216"/>
        <end position="269"/>
    </location>
</feature>
<evidence type="ECO:0000256" key="7">
    <source>
        <dbReference type="ARBA" id="ARBA00022618"/>
    </source>
</evidence>
<organism evidence="20 21">
    <name type="scientific">Austropuccinia psidii MF-1</name>
    <dbReference type="NCBI Taxonomy" id="1389203"/>
    <lineage>
        <taxon>Eukaryota</taxon>
        <taxon>Fungi</taxon>
        <taxon>Dikarya</taxon>
        <taxon>Basidiomycota</taxon>
        <taxon>Pucciniomycotina</taxon>
        <taxon>Pucciniomycetes</taxon>
        <taxon>Pucciniales</taxon>
        <taxon>Sphaerophragmiaceae</taxon>
        <taxon>Austropuccinia</taxon>
    </lineage>
</organism>
<keyword evidence="11" id="KW-0995">Kinetochore</keyword>
<evidence type="ECO:0000256" key="2">
    <source>
        <dbReference type="ARBA" id="ARBA00004186"/>
    </source>
</evidence>
<dbReference type="GO" id="GO:0051301">
    <property type="term" value="P:cell division"/>
    <property type="evidence" value="ECO:0007669"/>
    <property type="project" value="UniProtKB-KW"/>
</dbReference>
<evidence type="ECO:0000256" key="16">
    <source>
        <dbReference type="ARBA" id="ARBA00023328"/>
    </source>
</evidence>
<evidence type="ECO:0000256" key="10">
    <source>
        <dbReference type="ARBA" id="ARBA00022829"/>
    </source>
</evidence>
<evidence type="ECO:0000256" key="1">
    <source>
        <dbReference type="ARBA" id="ARBA00004123"/>
    </source>
</evidence>
<evidence type="ECO:0000256" key="4">
    <source>
        <dbReference type="ARBA" id="ARBA00005366"/>
    </source>
</evidence>
<keyword evidence="8" id="KW-0493">Microtubule</keyword>
<keyword evidence="5" id="KW-0158">Chromosome</keyword>
<accession>A0A9Q3ETG3</accession>
<evidence type="ECO:0000256" key="17">
    <source>
        <dbReference type="ARBA" id="ARBA00044152"/>
    </source>
</evidence>
<dbReference type="PANTHER" id="PTHR28216">
    <property type="entry name" value="DASH COMPLEX SUBUNIT DUO1"/>
    <property type="match status" value="1"/>
</dbReference>
<dbReference type="EMBL" id="AVOT02032019">
    <property type="protein sequence ID" value="MBW0525712.1"/>
    <property type="molecule type" value="Genomic_DNA"/>
</dbReference>
<dbReference type="GO" id="GO:0007059">
    <property type="term" value="P:chromosome segregation"/>
    <property type="evidence" value="ECO:0007669"/>
    <property type="project" value="UniProtKB-KW"/>
</dbReference>
<evidence type="ECO:0000256" key="15">
    <source>
        <dbReference type="ARBA" id="ARBA00023306"/>
    </source>
</evidence>
<evidence type="ECO:0000313" key="21">
    <source>
        <dbReference type="Proteomes" id="UP000765509"/>
    </source>
</evidence>
<dbReference type="GO" id="GO:0072686">
    <property type="term" value="C:mitotic spindle"/>
    <property type="evidence" value="ECO:0007669"/>
    <property type="project" value="InterPro"/>
</dbReference>